<feature type="transmembrane region" description="Helical" evidence="18">
    <location>
        <begin position="298"/>
        <end position="315"/>
    </location>
</feature>
<dbReference type="PANTHER" id="PTHR30474">
    <property type="entry name" value="CELL CYCLE PROTEIN"/>
    <property type="match status" value="1"/>
</dbReference>
<protein>
    <recommendedName>
        <fullName evidence="12">Probable peptidoglycan glycosyltransferase FtsW</fullName>
        <ecNumber evidence="14">2.4.99.28</ecNumber>
    </recommendedName>
    <alternativeName>
        <fullName evidence="13">Cell division protein FtsW</fullName>
    </alternativeName>
    <alternativeName>
        <fullName evidence="10">Cell wall polymerase</fullName>
    </alternativeName>
    <alternativeName>
        <fullName evidence="9">Peptidoglycan polymerase</fullName>
    </alternativeName>
</protein>
<comment type="catalytic activity">
    <reaction evidence="15">
        <text>[GlcNAc-(1-&gt;4)-Mur2Ac(oyl-L-Ala-gamma-D-Glu-L-Lys-D-Ala-D-Ala)](n)-di-trans,octa-cis-undecaprenyl diphosphate + beta-D-GlcNAc-(1-&gt;4)-Mur2Ac(oyl-L-Ala-gamma-D-Glu-L-Lys-D-Ala-D-Ala)-di-trans,octa-cis-undecaprenyl diphosphate = [GlcNAc-(1-&gt;4)-Mur2Ac(oyl-L-Ala-gamma-D-Glu-L-Lys-D-Ala-D-Ala)](n+1)-di-trans,octa-cis-undecaprenyl diphosphate + di-trans,octa-cis-undecaprenyl diphosphate + H(+)</text>
        <dbReference type="Rhea" id="RHEA:23708"/>
        <dbReference type="Rhea" id="RHEA-COMP:9602"/>
        <dbReference type="Rhea" id="RHEA-COMP:9603"/>
        <dbReference type="ChEBI" id="CHEBI:15378"/>
        <dbReference type="ChEBI" id="CHEBI:58405"/>
        <dbReference type="ChEBI" id="CHEBI:60033"/>
        <dbReference type="ChEBI" id="CHEBI:78435"/>
        <dbReference type="EC" id="2.4.99.28"/>
    </reaction>
</comment>
<comment type="function">
    <text evidence="16">Peptidoglycan polymerase that is essential for cell division.</text>
</comment>
<accession>A0ABV1IFW2</accession>
<comment type="similarity">
    <text evidence="11">Belongs to the SEDS family. FtsW subfamily.</text>
</comment>
<dbReference type="Pfam" id="PF01098">
    <property type="entry name" value="FTSW_RODA_SPOVE"/>
    <property type="match status" value="1"/>
</dbReference>
<feature type="compositionally biased region" description="Low complexity" evidence="17">
    <location>
        <begin position="497"/>
        <end position="509"/>
    </location>
</feature>
<evidence type="ECO:0000256" key="17">
    <source>
        <dbReference type="SAM" id="MobiDB-lite"/>
    </source>
</evidence>
<feature type="transmembrane region" description="Helical" evidence="18">
    <location>
        <begin position="206"/>
        <end position="223"/>
    </location>
</feature>
<evidence type="ECO:0000256" key="2">
    <source>
        <dbReference type="ARBA" id="ARBA00022676"/>
    </source>
</evidence>
<comment type="subcellular location">
    <subcellularLocation>
        <location evidence="1">Membrane</location>
        <topology evidence="1">Multi-pass membrane protein</topology>
    </subcellularLocation>
</comment>
<keyword evidence="5" id="KW-0133">Cell shape</keyword>
<keyword evidence="7 18" id="KW-1133">Transmembrane helix</keyword>
<feature type="transmembrane region" description="Helical" evidence="18">
    <location>
        <begin position="66"/>
        <end position="89"/>
    </location>
</feature>
<evidence type="ECO:0000256" key="5">
    <source>
        <dbReference type="ARBA" id="ARBA00022960"/>
    </source>
</evidence>
<proteinExistence type="inferred from homology"/>
<evidence type="ECO:0000256" key="15">
    <source>
        <dbReference type="ARBA" id="ARBA00049902"/>
    </source>
</evidence>
<evidence type="ECO:0000256" key="12">
    <source>
        <dbReference type="ARBA" id="ARBA00041185"/>
    </source>
</evidence>
<evidence type="ECO:0000256" key="1">
    <source>
        <dbReference type="ARBA" id="ARBA00004141"/>
    </source>
</evidence>
<evidence type="ECO:0000256" key="8">
    <source>
        <dbReference type="ARBA" id="ARBA00023136"/>
    </source>
</evidence>
<dbReference type="EMBL" id="JBBNGS010000008">
    <property type="protein sequence ID" value="MEQ2637778.1"/>
    <property type="molecule type" value="Genomic_DNA"/>
</dbReference>
<feature type="region of interest" description="Disordered" evidence="17">
    <location>
        <begin position="1"/>
        <end position="45"/>
    </location>
</feature>
<dbReference type="Proteomes" id="UP001478817">
    <property type="component" value="Unassembled WGS sequence"/>
</dbReference>
<evidence type="ECO:0000256" key="11">
    <source>
        <dbReference type="ARBA" id="ARBA00038053"/>
    </source>
</evidence>
<keyword evidence="20" id="KW-1185">Reference proteome</keyword>
<name>A0ABV1IFW2_9ACTN</name>
<dbReference type="RefSeq" id="WP_349182378.1">
    <property type="nucleotide sequence ID" value="NZ_JBBNGS010000008.1"/>
</dbReference>
<keyword evidence="6" id="KW-0573">Peptidoglycan synthesis</keyword>
<feature type="transmembrane region" description="Helical" evidence="18">
    <location>
        <begin position="405"/>
        <end position="429"/>
    </location>
</feature>
<keyword evidence="4 18" id="KW-0812">Transmembrane</keyword>
<comment type="caution">
    <text evidence="19">The sequence shown here is derived from an EMBL/GenBank/DDBJ whole genome shotgun (WGS) entry which is preliminary data.</text>
</comment>
<organism evidence="19 20">
    <name type="scientific">Paratractidigestivibacter faecalis</name>
    <dbReference type="NCBI Taxonomy" id="2292441"/>
    <lineage>
        <taxon>Bacteria</taxon>
        <taxon>Bacillati</taxon>
        <taxon>Actinomycetota</taxon>
        <taxon>Coriobacteriia</taxon>
        <taxon>Coriobacteriales</taxon>
        <taxon>Atopobiaceae</taxon>
        <taxon>Paratractidigestivibacter</taxon>
    </lineage>
</organism>
<evidence type="ECO:0000256" key="16">
    <source>
        <dbReference type="ARBA" id="ARBA00049966"/>
    </source>
</evidence>
<dbReference type="EC" id="2.4.99.28" evidence="14"/>
<feature type="transmembrane region" description="Helical" evidence="18">
    <location>
        <begin position="327"/>
        <end position="353"/>
    </location>
</feature>
<feature type="transmembrane region" description="Helical" evidence="18">
    <location>
        <begin position="109"/>
        <end position="127"/>
    </location>
</feature>
<feature type="transmembrane region" description="Helical" evidence="18">
    <location>
        <begin position="365"/>
        <end position="393"/>
    </location>
</feature>
<evidence type="ECO:0000256" key="14">
    <source>
        <dbReference type="ARBA" id="ARBA00044770"/>
    </source>
</evidence>
<keyword evidence="8 18" id="KW-0472">Membrane</keyword>
<evidence type="ECO:0000256" key="4">
    <source>
        <dbReference type="ARBA" id="ARBA00022692"/>
    </source>
</evidence>
<evidence type="ECO:0000256" key="10">
    <source>
        <dbReference type="ARBA" id="ARBA00033270"/>
    </source>
</evidence>
<keyword evidence="2" id="KW-0328">Glycosyltransferase</keyword>
<dbReference type="PANTHER" id="PTHR30474:SF2">
    <property type="entry name" value="PEPTIDOGLYCAN GLYCOSYLTRANSFERASE FTSW-RELATED"/>
    <property type="match status" value="1"/>
</dbReference>
<feature type="transmembrane region" description="Helical" evidence="18">
    <location>
        <begin position="228"/>
        <end position="244"/>
    </location>
</feature>
<evidence type="ECO:0000313" key="20">
    <source>
        <dbReference type="Proteomes" id="UP001478817"/>
    </source>
</evidence>
<evidence type="ECO:0000313" key="19">
    <source>
        <dbReference type="EMBL" id="MEQ2637778.1"/>
    </source>
</evidence>
<evidence type="ECO:0000256" key="9">
    <source>
        <dbReference type="ARBA" id="ARBA00032370"/>
    </source>
</evidence>
<evidence type="ECO:0000256" key="13">
    <source>
        <dbReference type="ARBA" id="ARBA00041418"/>
    </source>
</evidence>
<sequence>MAVTGTYQRGAGRRAAASQARSGQAGASRPRPAARRRGEKGGVGGAVQRTERKIFGVPERFMRPRLILIATVVLLTAFGCLMIYSASSISSLTSDVLGNDPAYYLKKQLQFIALGGVAAFVLAKVDYHEFTNGRASMPMWGAMVVVLVLVFTPIAGQSTYGASRWISLPLIGNLQPSEFAKIGIVWLAAGVCQQRFDDGTIDDAQFVKNGVLAAVLPLVLIVAQPDKGTTMVIGVALLAMLFFAGFDRRYLGMIALVALAGMVFLSVKDSYSLRRIQIMLDPFQDYYNDGYQLAQGQYAFGSGGLFGVGIGMSRMKYSYLPMAHNDFIFAIIGEECGLVGTLGVLAAFGVIAWQGMKIARCASDLSGRLVAVGCTSLLAFQMLLNVCGVIGIFPLSGKPIPFLSYGGSSIMASLLIVGALVSVSVHSSLPETVHDRTRRTWQQVADESDPGSLTFVSDARPRSARGAVRQEAQGRGAGSAQPQAGSPFRVVAGGAQGRSRGQARPQRGRVTTDANGRRRIDLGPSASDRLRGGSDGPRTRR</sequence>
<feature type="region of interest" description="Disordered" evidence="17">
    <location>
        <begin position="441"/>
        <end position="541"/>
    </location>
</feature>
<feature type="transmembrane region" description="Helical" evidence="18">
    <location>
        <begin position="250"/>
        <end position="267"/>
    </location>
</feature>
<feature type="transmembrane region" description="Helical" evidence="18">
    <location>
        <begin position="139"/>
        <end position="160"/>
    </location>
</feature>
<evidence type="ECO:0000256" key="18">
    <source>
        <dbReference type="SAM" id="Phobius"/>
    </source>
</evidence>
<feature type="compositionally biased region" description="Low complexity" evidence="17">
    <location>
        <begin position="8"/>
        <end position="31"/>
    </location>
</feature>
<evidence type="ECO:0000256" key="7">
    <source>
        <dbReference type="ARBA" id="ARBA00022989"/>
    </source>
</evidence>
<evidence type="ECO:0000256" key="3">
    <source>
        <dbReference type="ARBA" id="ARBA00022679"/>
    </source>
</evidence>
<keyword evidence="3" id="KW-0808">Transferase</keyword>
<reference evidence="19 20" key="1">
    <citation type="submission" date="2024-04" db="EMBL/GenBank/DDBJ databases">
        <title>Human intestinal bacterial collection.</title>
        <authorList>
            <person name="Pauvert C."/>
            <person name="Hitch T.C.A."/>
            <person name="Clavel T."/>
        </authorList>
    </citation>
    <scope>NUCLEOTIDE SEQUENCE [LARGE SCALE GENOMIC DNA]</scope>
    <source>
        <strain evidence="19 20">CLA-AA-H197</strain>
    </source>
</reference>
<dbReference type="InterPro" id="IPR001182">
    <property type="entry name" value="FtsW/RodA"/>
</dbReference>
<evidence type="ECO:0000256" key="6">
    <source>
        <dbReference type="ARBA" id="ARBA00022984"/>
    </source>
</evidence>
<gene>
    <name evidence="19" type="ORF">AAAT05_05395</name>
</gene>